<protein>
    <submittedName>
        <fullName evidence="1">Uncharacterized protein</fullName>
    </submittedName>
</protein>
<sequence>MGIGGRVVGEESVLIHKVACEQVFPILLPETHVSGRVSWSMQHLDDPASKIDSISIAENSGWSPLEKLVGVHIVTLRQITAVDNHLLDLFQGERKFTVEPVQFVRMGIELREITVPSDMVPVNMRCDCDDRFACQLHNLFMDIAYTQSGIDKQAVL</sequence>
<proteinExistence type="predicted"/>
<evidence type="ECO:0000313" key="1">
    <source>
        <dbReference type="EMBL" id="MPM98078.1"/>
    </source>
</evidence>
<dbReference type="EMBL" id="VSSQ01044269">
    <property type="protein sequence ID" value="MPM98078.1"/>
    <property type="molecule type" value="Genomic_DNA"/>
</dbReference>
<dbReference type="AlphaFoldDB" id="A0A645EAB9"/>
<gene>
    <name evidence="1" type="ORF">SDC9_145259</name>
</gene>
<reference evidence="1" key="1">
    <citation type="submission" date="2019-08" db="EMBL/GenBank/DDBJ databases">
        <authorList>
            <person name="Kucharzyk K."/>
            <person name="Murdoch R.W."/>
            <person name="Higgins S."/>
            <person name="Loffler F."/>
        </authorList>
    </citation>
    <scope>NUCLEOTIDE SEQUENCE</scope>
</reference>
<accession>A0A645EAB9</accession>
<organism evidence="1">
    <name type="scientific">bioreactor metagenome</name>
    <dbReference type="NCBI Taxonomy" id="1076179"/>
    <lineage>
        <taxon>unclassified sequences</taxon>
        <taxon>metagenomes</taxon>
        <taxon>ecological metagenomes</taxon>
    </lineage>
</organism>
<name>A0A645EAB9_9ZZZZ</name>
<comment type="caution">
    <text evidence="1">The sequence shown here is derived from an EMBL/GenBank/DDBJ whole genome shotgun (WGS) entry which is preliminary data.</text>
</comment>